<evidence type="ECO:0000313" key="1">
    <source>
        <dbReference type="Proteomes" id="UP000887576"/>
    </source>
</evidence>
<sequence>MQCLFNKFIYHTGRTQIRVRFCSTIQMENNVFEPPEAVRGLMQLDKEKFRKTLTVPSIEIPKSVIGRIIGQKTVTDATIKKLSGIKPVSNGSSDDMKRILFDPTAVDEVTKSKILVAIEKVTGIKPEFSSTDVELTYDNWDIKRCLKAVLPKELEFSGYSQVGHIAHLNLREELWPFKQIIGQLLLDKVSWVKTVVNKTDSIATEFRNFDMELLAGEPNFIAEMRERGIVYRFDFRKVFWNSRLSTEHGRIVDKLTKNSVVFDIFAGVGPFALPAVKKGVLKVFANDKNPFSTKYMAENVQLNKISTDLIDIFTLDAVDFMKQVIASQIIGQLLLDKVSWVKTVVNKTDSIATEFRNFDMELLAGEPNFIAEMRERGIVYRFDFRKVFWNSRLSTEHGRIVDKLTKNSVVFDIFAGVGPFALPAVKKGVLKVFANDKNPFSTKYMAENVQLNKIPIDLIEIFTLDAVDFMKQVIALQVVEYIAKSGDPIIFHSIMNLPAIAIEFLPHFRGLLLGQE</sequence>
<protein>
    <submittedName>
        <fullName evidence="2">tRNA (guanine(37)-N1)-methyltransferase</fullName>
    </submittedName>
</protein>
<dbReference type="Proteomes" id="UP000887576">
    <property type="component" value="Unplaced"/>
</dbReference>
<dbReference type="WBParaSite" id="JU765_v2.g9951.t2">
    <property type="protein sequence ID" value="JU765_v2.g9951.t2"/>
    <property type="gene ID" value="JU765_v2.g9951"/>
</dbReference>
<proteinExistence type="predicted"/>
<name>A0AC34RTF2_9BILA</name>
<accession>A0AC34RTF2</accession>
<evidence type="ECO:0000313" key="2">
    <source>
        <dbReference type="WBParaSite" id="JU765_v2.g9951.t2"/>
    </source>
</evidence>
<organism evidence="1 2">
    <name type="scientific">Panagrolaimus sp. JU765</name>
    <dbReference type="NCBI Taxonomy" id="591449"/>
    <lineage>
        <taxon>Eukaryota</taxon>
        <taxon>Metazoa</taxon>
        <taxon>Ecdysozoa</taxon>
        <taxon>Nematoda</taxon>
        <taxon>Chromadorea</taxon>
        <taxon>Rhabditida</taxon>
        <taxon>Tylenchina</taxon>
        <taxon>Panagrolaimomorpha</taxon>
        <taxon>Panagrolaimoidea</taxon>
        <taxon>Panagrolaimidae</taxon>
        <taxon>Panagrolaimus</taxon>
    </lineage>
</organism>
<reference evidence="2" key="1">
    <citation type="submission" date="2022-11" db="UniProtKB">
        <authorList>
            <consortium name="WormBaseParasite"/>
        </authorList>
    </citation>
    <scope>IDENTIFICATION</scope>
</reference>